<dbReference type="InterPro" id="IPR025161">
    <property type="entry name" value="IS402-like_dom"/>
</dbReference>
<dbReference type="EMBL" id="JAGGLQ010000001">
    <property type="protein sequence ID" value="MBP2034645.1"/>
    <property type="molecule type" value="Genomic_DNA"/>
</dbReference>
<feature type="domain" description="Insertion element IS402-like" evidence="2">
    <location>
        <begin position="1"/>
        <end position="44"/>
    </location>
</feature>
<feature type="compositionally biased region" description="Basic residues" evidence="1">
    <location>
        <begin position="75"/>
        <end position="88"/>
    </location>
</feature>
<dbReference type="PANTHER" id="PTHR46637:SF1">
    <property type="entry name" value="BLL5188 PROTEIN"/>
    <property type="match status" value="1"/>
</dbReference>
<feature type="region of interest" description="Disordered" evidence="1">
    <location>
        <begin position="74"/>
        <end position="116"/>
    </location>
</feature>
<proteinExistence type="predicted"/>
<evidence type="ECO:0000313" key="3">
    <source>
        <dbReference type="EMBL" id="MBP2034645.1"/>
    </source>
</evidence>
<name>A0ABS4KX83_STRAV</name>
<protein>
    <submittedName>
        <fullName evidence="3">Transposase</fullName>
    </submittedName>
</protein>
<gene>
    <name evidence="3" type="ORF">J2Z77_000429</name>
</gene>
<reference evidence="3 4" key="1">
    <citation type="submission" date="2021-03" db="EMBL/GenBank/DDBJ databases">
        <title>Genomic Encyclopedia of Type Strains, Phase IV (KMG-IV): sequencing the most valuable type-strain genomes for metagenomic binning, comparative biology and taxonomic classification.</title>
        <authorList>
            <person name="Goeker M."/>
        </authorList>
    </citation>
    <scope>NUCLEOTIDE SEQUENCE [LARGE SCALE GENOMIC DNA]</scope>
    <source>
        <strain evidence="3 4">DSM 40526</strain>
    </source>
</reference>
<sequence>MVNAVLYRTRTGIPWRDLPERHGSWQTVYERHRRWSADGTWSKILRALQAGADATALDQDGSWAVTADSTTCRAHQLHLPRHPGHRSHRDLVPQPHQKSHQTRPGPGRRGTSAGRLATRRLLKTVSLFSVASPG</sequence>
<dbReference type="PANTHER" id="PTHR46637">
    <property type="entry name" value="TIS1421-TRANSPOSASE PROTEIN A"/>
    <property type="match status" value="1"/>
</dbReference>
<evidence type="ECO:0000256" key="1">
    <source>
        <dbReference type="SAM" id="MobiDB-lite"/>
    </source>
</evidence>
<evidence type="ECO:0000313" key="4">
    <source>
        <dbReference type="Proteomes" id="UP001519310"/>
    </source>
</evidence>
<comment type="caution">
    <text evidence="3">The sequence shown here is derived from an EMBL/GenBank/DDBJ whole genome shotgun (WGS) entry which is preliminary data.</text>
</comment>
<evidence type="ECO:0000259" key="2">
    <source>
        <dbReference type="Pfam" id="PF13340"/>
    </source>
</evidence>
<keyword evidence="4" id="KW-1185">Reference proteome</keyword>
<organism evidence="3 4">
    <name type="scientific">Streptomyces avidinii</name>
    <dbReference type="NCBI Taxonomy" id="1895"/>
    <lineage>
        <taxon>Bacteria</taxon>
        <taxon>Bacillati</taxon>
        <taxon>Actinomycetota</taxon>
        <taxon>Actinomycetes</taxon>
        <taxon>Kitasatosporales</taxon>
        <taxon>Streptomycetaceae</taxon>
        <taxon>Streptomyces</taxon>
    </lineage>
</organism>
<dbReference type="Proteomes" id="UP001519310">
    <property type="component" value="Unassembled WGS sequence"/>
</dbReference>
<dbReference type="Pfam" id="PF13340">
    <property type="entry name" value="DUF4096"/>
    <property type="match status" value="1"/>
</dbReference>
<accession>A0ABS4KX83</accession>
<dbReference type="InterPro" id="IPR052909">
    <property type="entry name" value="Transposase_6_like"/>
</dbReference>